<gene>
    <name evidence="1" type="ORF">SEA_PHABBA_29</name>
</gene>
<keyword evidence="2" id="KW-1185">Reference proteome</keyword>
<evidence type="ECO:0000313" key="2">
    <source>
        <dbReference type="Proteomes" id="UP000226037"/>
    </source>
</evidence>
<organism evidence="1 2">
    <name type="scientific">Mycobacterium phage Phabba</name>
    <dbReference type="NCBI Taxonomy" id="2027899"/>
    <lineage>
        <taxon>Viruses</taxon>
        <taxon>Duplodnaviria</taxon>
        <taxon>Heunggongvirae</taxon>
        <taxon>Uroviricota</taxon>
        <taxon>Caudoviricetes</taxon>
        <taxon>Ceeclamvirinae</taxon>
        <taxon>Myrnavirus</taxon>
        <taxon>Myrnavirus phabba</taxon>
        <taxon>Myranavirus phabba</taxon>
    </lineage>
</organism>
<dbReference type="Proteomes" id="UP000226037">
    <property type="component" value="Segment"/>
</dbReference>
<protein>
    <submittedName>
        <fullName evidence="1">Uncharacterized protein</fullName>
    </submittedName>
</protein>
<proteinExistence type="predicted"/>
<accession>A0A249XTS3</accession>
<name>A0A249XTS3_9CAUD</name>
<evidence type="ECO:0000313" key="1">
    <source>
        <dbReference type="EMBL" id="ASZ74604.1"/>
    </source>
</evidence>
<dbReference type="EMBL" id="MF668280">
    <property type="protein sequence ID" value="ASZ74604.1"/>
    <property type="molecule type" value="Genomic_DNA"/>
</dbReference>
<sequence>MAMRKFWAVVCDVKGCNCHGPVSRTRVAAKEAALKANFEDRYGKTFCGTHIRMHDERKEHARRLRDAAYAKLRGE</sequence>
<reference evidence="2" key="1">
    <citation type="submission" date="2017-08" db="EMBL/GenBank/DDBJ databases">
        <authorList>
            <person name="de Groot N.N."/>
        </authorList>
    </citation>
    <scope>NUCLEOTIDE SEQUENCE [LARGE SCALE GENOMIC DNA]</scope>
</reference>